<dbReference type="RefSeq" id="WP_188390885.1">
    <property type="nucleotide sequence ID" value="NZ_BMEV01000007.1"/>
</dbReference>
<reference evidence="5" key="2">
    <citation type="submission" date="2020-09" db="EMBL/GenBank/DDBJ databases">
        <authorList>
            <person name="Sun Q."/>
            <person name="Zhou Y."/>
        </authorList>
    </citation>
    <scope>NUCLEOTIDE SEQUENCE</scope>
    <source>
        <strain evidence="5">CGMCC 1.12360</strain>
    </source>
</reference>
<evidence type="ECO:0000259" key="3">
    <source>
        <dbReference type="Pfam" id="PF13556"/>
    </source>
</evidence>
<dbReference type="Pfam" id="PF13556">
    <property type="entry name" value="HTH_30"/>
    <property type="match status" value="1"/>
</dbReference>
<dbReference type="InterPro" id="IPR042070">
    <property type="entry name" value="PucR_C-HTH_sf"/>
</dbReference>
<reference evidence="5" key="1">
    <citation type="journal article" date="2014" name="Int. J. Syst. Evol. Microbiol.">
        <title>Complete genome sequence of Corynebacterium casei LMG S-19264T (=DSM 44701T), isolated from a smear-ripened cheese.</title>
        <authorList>
            <consortium name="US DOE Joint Genome Institute (JGI-PGF)"/>
            <person name="Walter F."/>
            <person name="Albersmeier A."/>
            <person name="Kalinowski J."/>
            <person name="Ruckert C."/>
        </authorList>
    </citation>
    <scope>NUCLEOTIDE SEQUENCE</scope>
    <source>
        <strain evidence="5">CGMCC 1.12360</strain>
    </source>
</reference>
<dbReference type="InterPro" id="IPR041522">
    <property type="entry name" value="CdaR_GGDEF"/>
</dbReference>
<comment type="caution">
    <text evidence="5">The sequence shown here is derived from an EMBL/GenBank/DDBJ whole genome shotgun (WGS) entry which is preliminary data.</text>
</comment>
<dbReference type="PANTHER" id="PTHR33744">
    <property type="entry name" value="CARBOHYDRATE DIACID REGULATOR"/>
    <property type="match status" value="1"/>
</dbReference>
<evidence type="ECO:0000259" key="2">
    <source>
        <dbReference type="Pfam" id="PF05651"/>
    </source>
</evidence>
<keyword evidence="6" id="KW-1185">Reference proteome</keyword>
<dbReference type="InterPro" id="IPR025736">
    <property type="entry name" value="PucR_C-HTH_dom"/>
</dbReference>
<dbReference type="EMBL" id="BMEV01000007">
    <property type="protein sequence ID" value="GGH70681.1"/>
    <property type="molecule type" value="Genomic_DNA"/>
</dbReference>
<dbReference type="Pfam" id="PF17853">
    <property type="entry name" value="GGDEF_2"/>
    <property type="match status" value="1"/>
</dbReference>
<dbReference type="InterPro" id="IPR008599">
    <property type="entry name" value="Diacid_rec"/>
</dbReference>
<dbReference type="AlphaFoldDB" id="A0A8J2ZQ54"/>
<sequence>MEGLVHFAQKVVEAVSNISPFPISLSDENGIIIGATDEKRIGTLHSPSREVIRKGTYILYDEQTTKHLDNVLPGIAVPLKFDAKTIGVLGIIGPPEQVKPYAQLIKNHVEMLWQITLRQQLTDLEYDIRETFSQYLLLHNAPNEANIKQYCDLLSIDFSLNYYCIVIHIGDSLLSRLQLKNPVNQLKNELLSCTEEAFQAKADAFCSFLNTEKIILLKPVKDLQDYRKELEKFHARGEDLKRLYRMYQITPEYIAAGNRYPTLMKIHLSYKDAERLIQFGKDNNLGTNIYHFYQWDLLHLLLPSQITPDFYEKVLFRLEPLFQQKNSKDLINAFITYCECNMSIAKAAKALYIHRNTLIYRLKKIEELISLKINNFEHCMMIYITLKGVCTGDTEKLLQQQLGSDTYRRN</sequence>
<dbReference type="Gene3D" id="1.10.10.2840">
    <property type="entry name" value="PucR C-terminal helix-turn-helix domain"/>
    <property type="match status" value="1"/>
</dbReference>
<comment type="similarity">
    <text evidence="1">Belongs to the CdaR family.</text>
</comment>
<feature type="domain" description="CdaR GGDEF-like" evidence="4">
    <location>
        <begin position="143"/>
        <end position="278"/>
    </location>
</feature>
<dbReference type="Pfam" id="PF05651">
    <property type="entry name" value="Diacid_rec"/>
    <property type="match status" value="1"/>
</dbReference>
<protein>
    <submittedName>
        <fullName evidence="5">CdaR family transcriptional regulator</fullName>
    </submittedName>
</protein>
<evidence type="ECO:0000259" key="4">
    <source>
        <dbReference type="Pfam" id="PF17853"/>
    </source>
</evidence>
<dbReference type="Proteomes" id="UP000602050">
    <property type="component" value="Unassembled WGS sequence"/>
</dbReference>
<accession>A0A8J2ZQ54</accession>
<dbReference type="InterPro" id="IPR009057">
    <property type="entry name" value="Homeodomain-like_sf"/>
</dbReference>
<organism evidence="5 6">
    <name type="scientific">Compostibacillus humi</name>
    <dbReference type="NCBI Taxonomy" id="1245525"/>
    <lineage>
        <taxon>Bacteria</taxon>
        <taxon>Bacillati</taxon>
        <taxon>Bacillota</taxon>
        <taxon>Bacilli</taxon>
        <taxon>Bacillales</taxon>
        <taxon>Bacillaceae</taxon>
        <taxon>Compostibacillus</taxon>
    </lineage>
</organism>
<proteinExistence type="inferred from homology"/>
<feature type="domain" description="PucR C-terminal helix-turn-helix" evidence="3">
    <location>
        <begin position="335"/>
        <end position="387"/>
    </location>
</feature>
<gene>
    <name evidence="5" type="ORF">GCM10010978_05870</name>
</gene>
<evidence type="ECO:0000313" key="5">
    <source>
        <dbReference type="EMBL" id="GGH70681.1"/>
    </source>
</evidence>
<name>A0A8J2ZQ54_9BACI</name>
<dbReference type="InterPro" id="IPR051448">
    <property type="entry name" value="CdaR-like_regulators"/>
</dbReference>
<dbReference type="PANTHER" id="PTHR33744:SF15">
    <property type="entry name" value="CARBOHYDRATE DIACID REGULATOR"/>
    <property type="match status" value="1"/>
</dbReference>
<evidence type="ECO:0000256" key="1">
    <source>
        <dbReference type="ARBA" id="ARBA00006754"/>
    </source>
</evidence>
<feature type="domain" description="Putative sugar diacid recognition" evidence="2">
    <location>
        <begin position="6"/>
        <end position="132"/>
    </location>
</feature>
<evidence type="ECO:0000313" key="6">
    <source>
        <dbReference type="Proteomes" id="UP000602050"/>
    </source>
</evidence>
<dbReference type="SUPFAM" id="SSF46689">
    <property type="entry name" value="Homeodomain-like"/>
    <property type="match status" value="1"/>
</dbReference>